<comment type="similarity">
    <text evidence="4">Belongs to the WD repeat PAAF1/RPN14 family.</text>
</comment>
<dbReference type="EMBL" id="ML143404">
    <property type="protein sequence ID" value="TBU30638.1"/>
    <property type="molecule type" value="Genomic_DNA"/>
</dbReference>
<dbReference type="PROSITE" id="PS00678">
    <property type="entry name" value="WD_REPEATS_1"/>
    <property type="match status" value="1"/>
</dbReference>
<keyword evidence="2" id="KW-0677">Repeat</keyword>
<keyword evidence="1 5" id="KW-0853">WD repeat</keyword>
<dbReference type="GO" id="GO:0000502">
    <property type="term" value="C:proteasome complex"/>
    <property type="evidence" value="ECO:0007669"/>
    <property type="project" value="UniProtKB-KW"/>
</dbReference>
<gene>
    <name evidence="6" type="ORF">BD311DRAFT_754105</name>
</gene>
<dbReference type="Proteomes" id="UP000292957">
    <property type="component" value="Unassembled WGS sequence"/>
</dbReference>
<organism evidence="6">
    <name type="scientific">Dichomitus squalens</name>
    <dbReference type="NCBI Taxonomy" id="114155"/>
    <lineage>
        <taxon>Eukaryota</taxon>
        <taxon>Fungi</taxon>
        <taxon>Dikarya</taxon>
        <taxon>Basidiomycota</taxon>
        <taxon>Agaricomycotina</taxon>
        <taxon>Agaricomycetes</taxon>
        <taxon>Polyporales</taxon>
        <taxon>Polyporaceae</taxon>
        <taxon>Dichomitus</taxon>
    </lineage>
</organism>
<dbReference type="SMART" id="SM00320">
    <property type="entry name" value="WD40"/>
    <property type="match status" value="4"/>
</dbReference>
<dbReference type="InterPro" id="IPR019775">
    <property type="entry name" value="WD40_repeat_CS"/>
</dbReference>
<evidence type="ECO:0000256" key="4">
    <source>
        <dbReference type="ARBA" id="ARBA00038321"/>
    </source>
</evidence>
<dbReference type="PANTHER" id="PTHR19857:SF19">
    <property type="entry name" value="26S PROTEASOME REGULATORY SUBUNIT RPN14"/>
    <property type="match status" value="1"/>
</dbReference>
<evidence type="ECO:0000256" key="1">
    <source>
        <dbReference type="ARBA" id="ARBA00022574"/>
    </source>
</evidence>
<reference evidence="6" key="1">
    <citation type="submission" date="2019-01" db="EMBL/GenBank/DDBJ databases">
        <title>Draft genome sequences of three monokaryotic isolates of the white-rot basidiomycete fungus Dichomitus squalens.</title>
        <authorList>
            <consortium name="DOE Joint Genome Institute"/>
            <person name="Lopez S.C."/>
            <person name="Andreopoulos B."/>
            <person name="Pangilinan J."/>
            <person name="Lipzen A."/>
            <person name="Riley R."/>
            <person name="Ahrendt S."/>
            <person name="Ng V."/>
            <person name="Barry K."/>
            <person name="Daum C."/>
            <person name="Grigoriev I.V."/>
            <person name="Hilden K.S."/>
            <person name="Makela M.R."/>
            <person name="de Vries R.P."/>
        </authorList>
    </citation>
    <scope>NUCLEOTIDE SEQUENCE [LARGE SCALE GENOMIC DNA]</scope>
    <source>
        <strain evidence="6">OM18370.1</strain>
    </source>
</reference>
<evidence type="ECO:0000256" key="2">
    <source>
        <dbReference type="ARBA" id="ARBA00022737"/>
    </source>
</evidence>
<evidence type="ECO:0000313" key="6">
    <source>
        <dbReference type="EMBL" id="TBU30638.1"/>
    </source>
</evidence>
<protein>
    <submittedName>
        <fullName evidence="6">WD40 repeat-like protein</fullName>
    </submittedName>
</protein>
<dbReference type="Gene3D" id="2.130.10.10">
    <property type="entry name" value="YVTN repeat-like/Quinoprotein amine dehydrogenase"/>
    <property type="match status" value="2"/>
</dbReference>
<dbReference type="InterPro" id="IPR051179">
    <property type="entry name" value="WD_repeat_multifunction"/>
</dbReference>
<dbReference type="InterPro" id="IPR036322">
    <property type="entry name" value="WD40_repeat_dom_sf"/>
</dbReference>
<dbReference type="InterPro" id="IPR015943">
    <property type="entry name" value="WD40/YVTN_repeat-like_dom_sf"/>
</dbReference>
<accession>A0A4Q9MTX1</accession>
<dbReference type="SUPFAM" id="SSF50978">
    <property type="entry name" value="WD40 repeat-like"/>
    <property type="match status" value="1"/>
</dbReference>
<dbReference type="Pfam" id="PF00400">
    <property type="entry name" value="WD40"/>
    <property type="match status" value="3"/>
</dbReference>
<proteinExistence type="inferred from homology"/>
<dbReference type="PROSITE" id="PS50082">
    <property type="entry name" value="WD_REPEATS_2"/>
    <property type="match status" value="1"/>
</dbReference>
<dbReference type="AlphaFoldDB" id="A0A4Q9MTX1"/>
<feature type="repeat" description="WD" evidence="5">
    <location>
        <begin position="203"/>
        <end position="244"/>
    </location>
</feature>
<dbReference type="OrthoDB" id="10257301at2759"/>
<evidence type="ECO:0000256" key="5">
    <source>
        <dbReference type="PROSITE-ProRule" id="PRU00221"/>
    </source>
</evidence>
<dbReference type="InterPro" id="IPR001680">
    <property type="entry name" value="WD40_rpt"/>
</dbReference>
<dbReference type="PANTHER" id="PTHR19857">
    <property type="entry name" value="MITOCHONDRIAL DIVISION PROTEIN 1-RELATED"/>
    <property type="match status" value="1"/>
</dbReference>
<name>A0A4Q9MTX1_9APHY</name>
<keyword evidence="3" id="KW-0647">Proteasome</keyword>
<sequence>MDAAQPITLPICTIQHDFQTGVIKDVLDGVVPNDKFWISCYKYGEPSVHGKASATLAEHNRDLVLFEARDGVEFKEHNKSVYSISCPSLDIPETRIAIPDATFPSIAEVRKQKQITAFDVSPDGSQIATGYHDGSVYIRPVFPHAIPSAASKAHLSTVTSLRFFPSSRVVLTSGADFSLSILPADPPESSPYTTAKVDAARTLRGHTRAVTSTGIVARGRNVLSGSKDGTLRLWDIPSGAQIRSLAAGTNHFVPVLALSTGERRWQGANGAIDDQAVAADTDPREVDTSDKVVFSALQDGSFELFDLRTKRAEFRSKVGPPGARSGLQALEYSPGQCLLATGSASGMVSLYDPRTLGGEPVVVFRRNEAPIEDLAFVNLANAPFSFGSPTTSTGDVGLAVATEDGLPYLAEVRPSGPRVRAELVGTDCDAVRFVRAVGSDVWSAADDGVVRRYRS</sequence>
<evidence type="ECO:0000256" key="3">
    <source>
        <dbReference type="ARBA" id="ARBA00022942"/>
    </source>
</evidence>
<dbReference type="PROSITE" id="PS50294">
    <property type="entry name" value="WD_REPEATS_REGION"/>
    <property type="match status" value="1"/>
</dbReference>